<dbReference type="SUPFAM" id="SSF53187">
    <property type="entry name" value="Zn-dependent exopeptidases"/>
    <property type="match status" value="1"/>
</dbReference>
<sequence length="338" mass="35791">MNATVLRASRAVKYPFKQQTRCYASALKSPAAQRLTINSERLWHDIHHTAQWSAPNATTSAGGLSRLSGTIYDKHARDWFAAQVESLGAKTYTVNSVGAQFATFSGENASLPPIAMGSHLDSVATGGRFDGPLGVLGALEVVRSFQEQGIKTHAPLAVINWTNEEGARFFPPLGSSVVYAGQSTVDSAHASLALNNSGETLGSALAEIGYIGSGPNTFTEFPLSAHFEIHVEQQTSLEQANKPVGWVESWQGISVFKVTFQGEDGHANTYAMANRKDSLVAAAHLITGLDALAAADPATRTTVTALHTSPTGTCNIQSLTTLTYCLMAPTNSLLASLA</sequence>
<comment type="caution">
    <text evidence="3">The sequence shown here is derived from an EMBL/GenBank/DDBJ whole genome shotgun (WGS) entry which is preliminary data.</text>
</comment>
<comment type="similarity">
    <text evidence="1">Belongs to the peptidase M20A family.</text>
</comment>
<accession>A0A9W7STZ9</accession>
<reference evidence="3 4" key="2">
    <citation type="journal article" date="2021" name="Curr. Genet.">
        <title>Genetic response to nitrogen starvation in the aggressive Eucalyptus foliar pathogen Teratosphaeria destructans.</title>
        <authorList>
            <person name="Havenga M."/>
            <person name="Wingfield B.D."/>
            <person name="Wingfield M.J."/>
            <person name="Dreyer L.L."/>
            <person name="Roets F."/>
            <person name="Aylward J."/>
        </authorList>
    </citation>
    <scope>NUCLEOTIDE SEQUENCE [LARGE SCALE GENOMIC DNA]</scope>
    <source>
        <strain evidence="3">CMW44962</strain>
    </source>
</reference>
<dbReference type="Gene3D" id="3.30.70.360">
    <property type="match status" value="1"/>
</dbReference>
<gene>
    <name evidence="3" type="ORF">Tdes44962_MAKER09300</name>
</gene>
<dbReference type="InterPro" id="IPR002933">
    <property type="entry name" value="Peptidase_M20"/>
</dbReference>
<dbReference type="AlphaFoldDB" id="A0A9W7STZ9"/>
<evidence type="ECO:0000256" key="1">
    <source>
        <dbReference type="ARBA" id="ARBA00006247"/>
    </source>
</evidence>
<evidence type="ECO:0000313" key="3">
    <source>
        <dbReference type="EMBL" id="KAH9828417.1"/>
    </source>
</evidence>
<dbReference type="OrthoDB" id="4676at2759"/>
<evidence type="ECO:0000256" key="2">
    <source>
        <dbReference type="ARBA" id="ARBA00022801"/>
    </source>
</evidence>
<dbReference type="Gene3D" id="3.40.630.10">
    <property type="entry name" value="Zn peptidases"/>
    <property type="match status" value="1"/>
</dbReference>
<organism evidence="3 4">
    <name type="scientific">Teratosphaeria destructans</name>
    <dbReference type="NCBI Taxonomy" id="418781"/>
    <lineage>
        <taxon>Eukaryota</taxon>
        <taxon>Fungi</taxon>
        <taxon>Dikarya</taxon>
        <taxon>Ascomycota</taxon>
        <taxon>Pezizomycotina</taxon>
        <taxon>Dothideomycetes</taxon>
        <taxon>Dothideomycetidae</taxon>
        <taxon>Mycosphaerellales</taxon>
        <taxon>Teratosphaeriaceae</taxon>
        <taxon>Teratosphaeria</taxon>
    </lineage>
</organism>
<feature type="non-terminal residue" evidence="3">
    <location>
        <position position="338"/>
    </location>
</feature>
<dbReference type="EMBL" id="RIBY02001568">
    <property type="protein sequence ID" value="KAH9828417.1"/>
    <property type="molecule type" value="Genomic_DNA"/>
</dbReference>
<protein>
    <submittedName>
        <fullName evidence="3">N-carbamoyl-L-amino-acid hydrolase</fullName>
    </submittedName>
</protein>
<keyword evidence="2 3" id="KW-0378">Hydrolase</keyword>
<dbReference type="Proteomes" id="UP001138500">
    <property type="component" value="Unassembled WGS sequence"/>
</dbReference>
<proteinExistence type="inferred from homology"/>
<reference evidence="3 4" key="1">
    <citation type="journal article" date="2018" name="IMA Fungus">
        <title>IMA Genome-F 10: Nine draft genome sequences of Claviceps purpurea s.lat., including C. arundinis, C. humidiphila, and C. cf. spartinae, pseudomolecules for the pitch canker pathogen Fusarium circinatum, draft genome of Davidsoniella eucalypti, Grosmannia galeiformis, Quambalaria eucalypti, and Teratosphaeria destructans.</title>
        <authorList>
            <person name="Wingfield B.D."/>
            <person name="Liu M."/>
            <person name="Nguyen H.D."/>
            <person name="Lane F.A."/>
            <person name="Morgan S.W."/>
            <person name="De Vos L."/>
            <person name="Wilken P.M."/>
            <person name="Duong T.A."/>
            <person name="Aylward J."/>
            <person name="Coetzee M.P."/>
            <person name="Dadej K."/>
            <person name="De Beer Z.W."/>
            <person name="Findlay W."/>
            <person name="Havenga M."/>
            <person name="Kolarik M."/>
            <person name="Menzies J.G."/>
            <person name="Naidoo K."/>
            <person name="Pochopski O."/>
            <person name="Shoukouhi P."/>
            <person name="Santana Q.C."/>
            <person name="Seifert K.A."/>
            <person name="Soal N."/>
            <person name="Steenkamp E.T."/>
            <person name="Tatham C.T."/>
            <person name="van der Nest M.A."/>
            <person name="Wingfield M.J."/>
        </authorList>
    </citation>
    <scope>NUCLEOTIDE SEQUENCE [LARGE SCALE GENOMIC DNA]</scope>
    <source>
        <strain evidence="3">CMW44962</strain>
    </source>
</reference>
<dbReference type="PANTHER" id="PTHR32494:SF20">
    <property type="entry name" value="PEPTIDASE M20 DIMERISATION DOMAIN-CONTAINING PROTEIN"/>
    <property type="match status" value="1"/>
</dbReference>
<dbReference type="GO" id="GO:0016813">
    <property type="term" value="F:hydrolase activity, acting on carbon-nitrogen (but not peptide) bonds, in linear amidines"/>
    <property type="evidence" value="ECO:0007669"/>
    <property type="project" value="InterPro"/>
</dbReference>
<dbReference type="PANTHER" id="PTHR32494">
    <property type="entry name" value="ALLANTOATE DEIMINASE-RELATED"/>
    <property type="match status" value="1"/>
</dbReference>
<dbReference type="InterPro" id="IPR010158">
    <property type="entry name" value="Amidase_Cbmase"/>
</dbReference>
<dbReference type="Pfam" id="PF01546">
    <property type="entry name" value="Peptidase_M20"/>
    <property type="match status" value="1"/>
</dbReference>
<keyword evidence="4" id="KW-1185">Reference proteome</keyword>
<name>A0A9W7STZ9_9PEZI</name>
<evidence type="ECO:0000313" key="4">
    <source>
        <dbReference type="Proteomes" id="UP001138500"/>
    </source>
</evidence>